<dbReference type="EMBL" id="AGNL01039237">
    <property type="protein sequence ID" value="EJK52790.1"/>
    <property type="molecule type" value="Genomic_DNA"/>
</dbReference>
<keyword evidence="3" id="KW-1185">Reference proteome</keyword>
<dbReference type="AlphaFoldDB" id="K0RHS6"/>
<accession>K0RHS6</accession>
<evidence type="ECO:0000256" key="1">
    <source>
        <dbReference type="SAM" id="Phobius"/>
    </source>
</evidence>
<proteinExistence type="predicted"/>
<name>K0RHS6_THAOC</name>
<evidence type="ECO:0000313" key="2">
    <source>
        <dbReference type="EMBL" id="EJK52790.1"/>
    </source>
</evidence>
<feature type="transmembrane region" description="Helical" evidence="1">
    <location>
        <begin position="65"/>
        <end position="85"/>
    </location>
</feature>
<gene>
    <name evidence="2" type="ORF">THAOC_27903</name>
</gene>
<feature type="transmembrane region" description="Helical" evidence="1">
    <location>
        <begin position="91"/>
        <end position="110"/>
    </location>
</feature>
<protein>
    <submittedName>
        <fullName evidence="2">Uncharacterized protein</fullName>
    </submittedName>
</protein>
<keyword evidence="1" id="KW-1133">Transmembrane helix</keyword>
<keyword evidence="1" id="KW-0472">Membrane</keyword>
<feature type="transmembrane region" description="Helical" evidence="1">
    <location>
        <begin position="182"/>
        <end position="204"/>
    </location>
</feature>
<keyword evidence="1" id="KW-0812">Transmembrane</keyword>
<organism evidence="2 3">
    <name type="scientific">Thalassiosira oceanica</name>
    <name type="common">Marine diatom</name>
    <dbReference type="NCBI Taxonomy" id="159749"/>
    <lineage>
        <taxon>Eukaryota</taxon>
        <taxon>Sar</taxon>
        <taxon>Stramenopiles</taxon>
        <taxon>Ochrophyta</taxon>
        <taxon>Bacillariophyta</taxon>
        <taxon>Coscinodiscophyceae</taxon>
        <taxon>Thalassiosirophycidae</taxon>
        <taxon>Thalassiosirales</taxon>
        <taxon>Thalassiosiraceae</taxon>
        <taxon>Thalassiosira</taxon>
    </lineage>
</organism>
<sequence length="248" mass="25943">MGLGSIGTQVSAIYVRKSTTGRIQLLVPEVNPLAGFEEFDADKLIHVPGFACRAQLKLTKSRKRLDAAFIVVAPHLAVVAGTPTVREPGAVLLSVVVVTVLAFGFVAAKIDANPGKTRARVALDLPVGTRMAAPVRDLGAVRRQGRIVVEARLFRVVVAADLLTVMSAPDGTARARAPVRGLCACLILVAPFLVAVAFTALGSIRASPGPLTETVAQNLTGVARDFVIGSPENVGSRCDGADQGEEYQ</sequence>
<comment type="caution">
    <text evidence="2">The sequence shown here is derived from an EMBL/GenBank/DDBJ whole genome shotgun (WGS) entry which is preliminary data.</text>
</comment>
<evidence type="ECO:0000313" key="3">
    <source>
        <dbReference type="Proteomes" id="UP000266841"/>
    </source>
</evidence>
<dbReference type="Proteomes" id="UP000266841">
    <property type="component" value="Unassembled WGS sequence"/>
</dbReference>
<reference evidence="2 3" key="1">
    <citation type="journal article" date="2012" name="Genome Biol.">
        <title>Genome and low-iron response of an oceanic diatom adapted to chronic iron limitation.</title>
        <authorList>
            <person name="Lommer M."/>
            <person name="Specht M."/>
            <person name="Roy A.S."/>
            <person name="Kraemer L."/>
            <person name="Andreson R."/>
            <person name="Gutowska M.A."/>
            <person name="Wolf J."/>
            <person name="Bergner S.V."/>
            <person name="Schilhabel M.B."/>
            <person name="Klostermeier U.C."/>
            <person name="Beiko R.G."/>
            <person name="Rosenstiel P."/>
            <person name="Hippler M."/>
            <person name="Laroche J."/>
        </authorList>
    </citation>
    <scope>NUCLEOTIDE SEQUENCE [LARGE SCALE GENOMIC DNA]</scope>
    <source>
        <strain evidence="2 3">CCMP1005</strain>
    </source>
</reference>